<dbReference type="HOGENOM" id="CLU_388759_0_0_6"/>
<name>L0GW99_9GAMM</name>
<proteinExistence type="predicted"/>
<reference evidence="2 3" key="1">
    <citation type="submission" date="2011-09" db="EMBL/GenBank/DDBJ databases">
        <title>Complete sequence of chromosome of Thioflavicoccus mobilis 8321.</title>
        <authorList>
            <consortium name="US DOE Joint Genome Institute"/>
            <person name="Lucas S."/>
            <person name="Han J."/>
            <person name="Lapidus A."/>
            <person name="Cheng J.-F."/>
            <person name="Goodwin L."/>
            <person name="Pitluck S."/>
            <person name="Peters L."/>
            <person name="Ovchinnikova G."/>
            <person name="Lu M."/>
            <person name="Detter J.C."/>
            <person name="Han C."/>
            <person name="Tapia R."/>
            <person name="Land M."/>
            <person name="Hauser L."/>
            <person name="Kyrpides N."/>
            <person name="Ivanova N."/>
            <person name="Pagani I."/>
            <person name="Vogl K."/>
            <person name="Liu Z."/>
            <person name="Imhoff J."/>
            <person name="Thiel V."/>
            <person name="Frigaard N.-U."/>
            <person name="Bryant D."/>
            <person name="Woyke T."/>
        </authorList>
    </citation>
    <scope>NUCLEOTIDE SEQUENCE [LARGE SCALE GENOMIC DNA]</scope>
    <source>
        <strain evidence="2 3">8321</strain>
    </source>
</reference>
<dbReference type="Proteomes" id="UP000010816">
    <property type="component" value="Chromosome"/>
</dbReference>
<dbReference type="PATRIC" id="fig|765912.4.peg.794"/>
<evidence type="ECO:0000313" key="3">
    <source>
        <dbReference type="Proteomes" id="UP000010816"/>
    </source>
</evidence>
<gene>
    <name evidence="2" type="ORF">Thimo_0811</name>
</gene>
<accession>L0GW99</accession>
<dbReference type="STRING" id="765912.Thimo_0811"/>
<evidence type="ECO:0000256" key="1">
    <source>
        <dbReference type="SAM" id="MobiDB-lite"/>
    </source>
</evidence>
<dbReference type="KEGG" id="tmb:Thimo_0811"/>
<dbReference type="AlphaFoldDB" id="L0GW99"/>
<feature type="region of interest" description="Disordered" evidence="1">
    <location>
        <begin position="659"/>
        <end position="701"/>
    </location>
</feature>
<protein>
    <submittedName>
        <fullName evidence="2">Uncharacterized protein</fullName>
    </submittedName>
</protein>
<feature type="compositionally biased region" description="Low complexity" evidence="1">
    <location>
        <begin position="680"/>
        <end position="695"/>
    </location>
</feature>
<dbReference type="eggNOG" id="ENOG502Z8C7">
    <property type="taxonomic scope" value="Bacteria"/>
</dbReference>
<dbReference type="EMBL" id="CP003051">
    <property type="protein sequence ID" value="AGA89650.1"/>
    <property type="molecule type" value="Genomic_DNA"/>
</dbReference>
<organism evidence="2 3">
    <name type="scientific">Thioflavicoccus mobilis 8321</name>
    <dbReference type="NCBI Taxonomy" id="765912"/>
    <lineage>
        <taxon>Bacteria</taxon>
        <taxon>Pseudomonadati</taxon>
        <taxon>Pseudomonadota</taxon>
        <taxon>Gammaproteobacteria</taxon>
        <taxon>Chromatiales</taxon>
        <taxon>Chromatiaceae</taxon>
        <taxon>Thioflavicoccus</taxon>
    </lineage>
</organism>
<keyword evidence="3" id="KW-1185">Reference proteome</keyword>
<evidence type="ECO:0000313" key="2">
    <source>
        <dbReference type="EMBL" id="AGA89650.1"/>
    </source>
</evidence>
<sequence>MSAHPRLPSRTSPTKQRGVAALLIILLTGLSLSAVVLGVVYDIQRTQEQVVAVSAQTQAQIKAWMGAKILREYLVSLDTDAALPDEGSITLSGVDGIAVDLHDLVIDGNRQDFTFDISSAVQEEGRSHATSQLRVVYERLLPSSSENCGGDNGEGSPTVIQFNKNLNLSGSINVQGAEGEAYEINVNGDVTTGGNSIKGVDIIRATGSIQIGSGSSFDTLLTNGDVQLTGSVAGEQNIQARGNVCLSGGASADGVVKANGSVTGAGSASFGSVSAIGESDNTGTQLCGILYDDAYGDPFAVDLRNNSSADSVLAKGSVRISSGSIGLSGSTADSLQAEQDLVDTNWGGTEYGEIGGVLRISGSNPAIAGWIRVVTDLTVDITPIALITIETQTFDARPLAAIANYAFSRVDGYKQVTVHNVSDIADGDYFLFDDSGPYRDYLCPVESRASDSTTSKPRCTIPAASLKTICKGQSNYNSCFSYDVRTDEWKISGKSMAPGVAWFDGNLELGNGDYFNTFIATSNISTGGSLDVYAPNFAGYSGQVGDTVYSPTGICDNDYFPDTYPTQFCSGDTYNEDANGGIGNFALMAGSCASDDCTTYVGGNVTLGASNDIHGNIKAGNQFVSGGSTTLWGYASALGLGTTTQNKVGGSTTIILDNLPPTFAPESTGSGTGDTGDDSGGCSSEDTSTDTVVTVLRSRYR</sequence>